<comment type="caution">
    <text evidence="2">The sequence shown here is derived from an EMBL/GenBank/DDBJ whole genome shotgun (WGS) entry which is preliminary data.</text>
</comment>
<organism evidence="2 3">
    <name type="scientific">Bacillus cereus (strain VD014)</name>
    <dbReference type="NCBI Taxonomy" id="1053223"/>
    <lineage>
        <taxon>Bacteria</taxon>
        <taxon>Bacillati</taxon>
        <taxon>Bacillota</taxon>
        <taxon>Bacilli</taxon>
        <taxon>Bacillales</taxon>
        <taxon>Bacillaceae</taxon>
        <taxon>Bacillus</taxon>
        <taxon>Bacillus cereus group</taxon>
    </lineage>
</organism>
<dbReference type="AlphaFoldDB" id="A0A9W5NMK2"/>
<dbReference type="EMBL" id="AHER01000061">
    <property type="protein sequence ID" value="EJR12431.1"/>
    <property type="molecule type" value="Genomic_DNA"/>
</dbReference>
<protein>
    <recommendedName>
        <fullName evidence="4">Phage abortive infection protein</fullName>
    </recommendedName>
</protein>
<name>A0A9W5NMK2_BACC8</name>
<evidence type="ECO:0000256" key="1">
    <source>
        <dbReference type="SAM" id="Phobius"/>
    </source>
</evidence>
<dbReference type="Proteomes" id="UP000006607">
    <property type="component" value="Unassembled WGS sequence"/>
</dbReference>
<evidence type="ECO:0000313" key="2">
    <source>
        <dbReference type="EMBL" id="EJR12431.1"/>
    </source>
</evidence>
<keyword evidence="1" id="KW-1133">Transmembrane helix</keyword>
<gene>
    <name evidence="2" type="ORF">IIA_05624</name>
</gene>
<feature type="transmembrane region" description="Helical" evidence="1">
    <location>
        <begin position="55"/>
        <end position="78"/>
    </location>
</feature>
<proteinExistence type="predicted"/>
<evidence type="ECO:0000313" key="3">
    <source>
        <dbReference type="Proteomes" id="UP000006607"/>
    </source>
</evidence>
<sequence length="359" mass="42011">MANKDNKKNKNIEKWEKVLTWIGFGLVPIAAAMPFIAYYLNLADVLTGLGEVGDYIGGTTVTFLTGASVFLLIATNIMQREELKISRKSIDQLVEQTAASVQQAEASREETKITNETMKKQQFETTFFNMVTLHQNIVGKLQYEEEKGNGVIELSRSALRNNYYEVASFRFKSLYLTDDYDEIVDLIKYLKICKYPDVESVQTSSKSEVLRAFKDLDFRDVEKFGKNSRMIRDFIDYTFAKPNEDFISEAYHNFDVKYDSVLGSYFNSIATIIKFLRDSQYETEDRMNNKQDNKIYREIFFSQFSPNEMMVIYYYAKYRPDNEWLLEELKAYNLFYPRLVDTLCLFWAVDRSNIEKLSK</sequence>
<feature type="transmembrane region" description="Helical" evidence="1">
    <location>
        <begin position="21"/>
        <end position="40"/>
    </location>
</feature>
<evidence type="ECO:0008006" key="4">
    <source>
        <dbReference type="Google" id="ProtNLM"/>
    </source>
</evidence>
<accession>A0A9W5NMK2</accession>
<dbReference type="InterPro" id="IPR031709">
    <property type="entry name" value="PutAbiC"/>
</dbReference>
<keyword evidence="1" id="KW-0812">Transmembrane</keyword>
<keyword evidence="1" id="KW-0472">Membrane</keyword>
<reference evidence="2" key="1">
    <citation type="submission" date="2012-04" db="EMBL/GenBank/DDBJ databases">
        <title>The Genome Sequence of Bacillus cereus VD014.</title>
        <authorList>
            <consortium name="The Broad Institute Genome Sequencing Platform"/>
            <consortium name="The Broad Institute Genome Sequencing Center for Infectious Disease"/>
            <person name="Feldgarden M."/>
            <person name="Van der Auwera G.A."/>
            <person name="Mahillon J."/>
            <person name="Duprez V."/>
            <person name="Timmery S."/>
            <person name="Mattelet C."/>
            <person name="Dierick K."/>
            <person name="Sun M."/>
            <person name="Yu Z."/>
            <person name="Zhu L."/>
            <person name="Hu X."/>
            <person name="Shank E.B."/>
            <person name="Swiecicka I."/>
            <person name="Hansen B.M."/>
            <person name="Andrup L."/>
            <person name="Young S.K."/>
            <person name="Zeng Q."/>
            <person name="Gargeya S."/>
            <person name="Fitzgerald M."/>
            <person name="Haas B."/>
            <person name="Abouelleil A."/>
            <person name="Alvarado L."/>
            <person name="Arachchi H.M."/>
            <person name="Berlin A."/>
            <person name="Chapman S.B."/>
            <person name="Goldberg J."/>
            <person name="Griggs A."/>
            <person name="Gujja S."/>
            <person name="Hansen M."/>
            <person name="Howarth C."/>
            <person name="Imamovic A."/>
            <person name="Larimer J."/>
            <person name="McCowen C."/>
            <person name="Montmayeur A."/>
            <person name="Murphy C."/>
            <person name="Neiman D."/>
            <person name="Pearson M."/>
            <person name="Priest M."/>
            <person name="Roberts A."/>
            <person name="Saif S."/>
            <person name="Shea T."/>
            <person name="Sisk P."/>
            <person name="Sykes S."/>
            <person name="Wortman J."/>
            <person name="Nusbaum C."/>
            <person name="Birren B."/>
        </authorList>
    </citation>
    <scope>NUCLEOTIDE SEQUENCE</scope>
    <source>
        <strain evidence="2">VD014</strain>
    </source>
</reference>
<dbReference type="RefSeq" id="WP_001284365.1">
    <property type="nucleotide sequence ID" value="NZ_JH792026.1"/>
</dbReference>
<dbReference type="Pfam" id="PF16872">
    <property type="entry name" value="putAbiC"/>
    <property type="match status" value="1"/>
</dbReference>